<dbReference type="EC" id="2.7.7.65" evidence="1"/>
<sequence length="207" mass="22253">MTDANHSCGNCEQLRAQLVEKDAELAELRARLEELGRHDSMTGALNRRSLLESLVAELQRAQRTGHPFCFAVLELDRFKEVSGQYGHVAGDAVLKKTAATAVKLLRTVDRFGRLGGESFGIVLPATWLDQGVIAMGRLSKAVAECDWGDTAPSLMLTFSAGITTNAFGDTAESMIKRAEQAMRQAQGEGGGRTIQLEEALPPGIPAA</sequence>
<dbReference type="InterPro" id="IPR000160">
    <property type="entry name" value="GGDEF_dom"/>
</dbReference>
<dbReference type="SMART" id="SM00267">
    <property type="entry name" value="GGDEF"/>
    <property type="match status" value="1"/>
</dbReference>
<accession>A0A4R3HR70</accession>
<evidence type="ECO:0000313" key="7">
    <source>
        <dbReference type="Proteomes" id="UP000295382"/>
    </source>
</evidence>
<keyword evidence="7" id="KW-1185">Reference proteome</keyword>
<dbReference type="CDD" id="cd01949">
    <property type="entry name" value="GGDEF"/>
    <property type="match status" value="1"/>
</dbReference>
<evidence type="ECO:0000256" key="3">
    <source>
        <dbReference type="SAM" id="Coils"/>
    </source>
</evidence>
<dbReference type="PANTHER" id="PTHR45138:SF9">
    <property type="entry name" value="DIGUANYLATE CYCLASE DGCM-RELATED"/>
    <property type="match status" value="1"/>
</dbReference>
<evidence type="ECO:0000256" key="1">
    <source>
        <dbReference type="ARBA" id="ARBA00012528"/>
    </source>
</evidence>
<feature type="region of interest" description="Disordered" evidence="4">
    <location>
        <begin position="185"/>
        <end position="207"/>
    </location>
</feature>
<dbReference type="InterPro" id="IPR043128">
    <property type="entry name" value="Rev_trsase/Diguanyl_cyclase"/>
</dbReference>
<dbReference type="Pfam" id="PF00990">
    <property type="entry name" value="GGDEF"/>
    <property type="match status" value="1"/>
</dbReference>
<dbReference type="PROSITE" id="PS50887">
    <property type="entry name" value="GGDEF"/>
    <property type="match status" value="1"/>
</dbReference>
<evidence type="ECO:0000313" key="6">
    <source>
        <dbReference type="EMBL" id="TCS35597.1"/>
    </source>
</evidence>
<dbReference type="InterPro" id="IPR029787">
    <property type="entry name" value="Nucleotide_cyclase"/>
</dbReference>
<feature type="coiled-coil region" evidence="3">
    <location>
        <begin position="11"/>
        <end position="38"/>
    </location>
</feature>
<name>A0A4R3HR70_PAULE</name>
<gene>
    <name evidence="6" type="ORF">EDC30_11065</name>
</gene>
<protein>
    <recommendedName>
        <fullName evidence="1">diguanylate cyclase</fullName>
        <ecNumber evidence="1">2.7.7.65</ecNumber>
    </recommendedName>
</protein>
<organism evidence="6 7">
    <name type="scientific">Paucimonas lemoignei</name>
    <name type="common">Pseudomonas lemoignei</name>
    <dbReference type="NCBI Taxonomy" id="29443"/>
    <lineage>
        <taxon>Bacteria</taxon>
        <taxon>Pseudomonadati</taxon>
        <taxon>Pseudomonadota</taxon>
        <taxon>Betaproteobacteria</taxon>
        <taxon>Burkholderiales</taxon>
        <taxon>Burkholderiaceae</taxon>
        <taxon>Paucimonas</taxon>
    </lineage>
</organism>
<comment type="catalytic activity">
    <reaction evidence="2">
        <text>2 GTP = 3',3'-c-di-GMP + 2 diphosphate</text>
        <dbReference type="Rhea" id="RHEA:24898"/>
        <dbReference type="ChEBI" id="CHEBI:33019"/>
        <dbReference type="ChEBI" id="CHEBI:37565"/>
        <dbReference type="ChEBI" id="CHEBI:58805"/>
        <dbReference type="EC" id="2.7.7.65"/>
    </reaction>
</comment>
<proteinExistence type="predicted"/>
<dbReference type="PANTHER" id="PTHR45138">
    <property type="entry name" value="REGULATORY COMPONENTS OF SENSORY TRANSDUCTION SYSTEM"/>
    <property type="match status" value="1"/>
</dbReference>
<reference evidence="6 7" key="1">
    <citation type="submission" date="2019-03" db="EMBL/GenBank/DDBJ databases">
        <title>Genomic Encyclopedia of Type Strains, Phase IV (KMG-IV): sequencing the most valuable type-strain genomes for metagenomic binning, comparative biology and taxonomic classification.</title>
        <authorList>
            <person name="Goeker M."/>
        </authorList>
    </citation>
    <scope>NUCLEOTIDE SEQUENCE [LARGE SCALE GENOMIC DNA]</scope>
    <source>
        <strain evidence="6 7">DSM 7445</strain>
    </source>
</reference>
<evidence type="ECO:0000256" key="2">
    <source>
        <dbReference type="ARBA" id="ARBA00034247"/>
    </source>
</evidence>
<dbReference type="EMBL" id="SLZQ01000010">
    <property type="protein sequence ID" value="TCS35597.1"/>
    <property type="molecule type" value="Genomic_DNA"/>
</dbReference>
<dbReference type="SUPFAM" id="SSF55073">
    <property type="entry name" value="Nucleotide cyclase"/>
    <property type="match status" value="1"/>
</dbReference>
<dbReference type="OrthoDB" id="9813903at2"/>
<keyword evidence="3" id="KW-0175">Coiled coil</keyword>
<feature type="domain" description="GGDEF" evidence="5">
    <location>
        <begin position="66"/>
        <end position="199"/>
    </location>
</feature>
<dbReference type="RefSeq" id="WP_132259604.1">
    <property type="nucleotide sequence ID" value="NZ_SLZQ01000010.1"/>
</dbReference>
<dbReference type="InterPro" id="IPR050469">
    <property type="entry name" value="Diguanylate_Cyclase"/>
</dbReference>
<dbReference type="NCBIfam" id="TIGR00254">
    <property type="entry name" value="GGDEF"/>
    <property type="match status" value="1"/>
</dbReference>
<dbReference type="Proteomes" id="UP000295382">
    <property type="component" value="Unassembled WGS sequence"/>
</dbReference>
<dbReference type="AlphaFoldDB" id="A0A4R3HR70"/>
<evidence type="ECO:0000259" key="5">
    <source>
        <dbReference type="PROSITE" id="PS50887"/>
    </source>
</evidence>
<evidence type="ECO:0000256" key="4">
    <source>
        <dbReference type="SAM" id="MobiDB-lite"/>
    </source>
</evidence>
<dbReference type="GO" id="GO:0052621">
    <property type="term" value="F:diguanylate cyclase activity"/>
    <property type="evidence" value="ECO:0007669"/>
    <property type="project" value="UniProtKB-EC"/>
</dbReference>
<dbReference type="Gene3D" id="3.30.70.270">
    <property type="match status" value="1"/>
</dbReference>
<comment type="caution">
    <text evidence="6">The sequence shown here is derived from an EMBL/GenBank/DDBJ whole genome shotgun (WGS) entry which is preliminary data.</text>
</comment>